<dbReference type="EMBL" id="BLKS01000004">
    <property type="protein sequence ID" value="GFG55436.1"/>
    <property type="molecule type" value="Genomic_DNA"/>
</dbReference>
<reference evidence="2 5" key="2">
    <citation type="journal article" date="2019" name="Emerg. Microbes Infect.">
        <title>Comprehensive subspecies identification of 175 nontuberculous mycobacteria species based on 7547 genomic profiles.</title>
        <authorList>
            <person name="Matsumoto Y."/>
            <person name="Kinjo T."/>
            <person name="Motooka D."/>
            <person name="Nabeya D."/>
            <person name="Jung N."/>
            <person name="Uechi K."/>
            <person name="Horii T."/>
            <person name="Iida T."/>
            <person name="Fujita J."/>
            <person name="Nakamura S."/>
        </authorList>
    </citation>
    <scope>NUCLEOTIDE SEQUENCE [LARGE SCALE GENOMIC DNA]</scope>
    <source>
        <strain evidence="2 5">JCM 6377</strain>
    </source>
</reference>
<dbReference type="Proteomes" id="UP000220914">
    <property type="component" value="Unassembled WGS sequence"/>
</dbReference>
<dbReference type="InterPro" id="IPR034660">
    <property type="entry name" value="DinB/YfiT-like"/>
</dbReference>
<dbReference type="RefSeq" id="WP_097939037.1">
    <property type="nucleotide sequence ID" value="NZ_BLKS01000004.1"/>
</dbReference>
<proteinExistence type="predicted"/>
<comment type="caution">
    <text evidence="3">The sequence shown here is derived from an EMBL/GenBank/DDBJ whole genome shotgun (WGS) entry which is preliminary data.</text>
</comment>
<dbReference type="OrthoDB" id="3671213at2"/>
<name>A0A2A7NAI8_MYCAG</name>
<dbReference type="InterPro" id="IPR017517">
    <property type="entry name" value="Maleyloyr_isom"/>
</dbReference>
<dbReference type="SUPFAM" id="SSF109854">
    <property type="entry name" value="DinB/YfiT-like putative metalloenzymes"/>
    <property type="match status" value="1"/>
</dbReference>
<dbReference type="PANTHER" id="PTHR40758">
    <property type="entry name" value="CONSERVED PROTEIN"/>
    <property type="match status" value="1"/>
</dbReference>
<protein>
    <recommendedName>
        <fullName evidence="1">Mycothiol-dependent maleylpyruvate isomerase metal-binding domain-containing protein</fullName>
    </recommendedName>
</protein>
<gene>
    <name evidence="3" type="ORF">CQY20_05615</name>
    <name evidence="2" type="ORF">MAGR_68770</name>
</gene>
<dbReference type="GO" id="GO:0005886">
    <property type="term" value="C:plasma membrane"/>
    <property type="evidence" value="ECO:0007669"/>
    <property type="project" value="TreeGrafter"/>
</dbReference>
<organism evidence="3 4">
    <name type="scientific">Mycolicibacterium agri</name>
    <name type="common">Mycobacterium agri</name>
    <dbReference type="NCBI Taxonomy" id="36811"/>
    <lineage>
        <taxon>Bacteria</taxon>
        <taxon>Bacillati</taxon>
        <taxon>Actinomycetota</taxon>
        <taxon>Actinomycetes</taxon>
        <taxon>Mycobacteriales</taxon>
        <taxon>Mycobacteriaceae</taxon>
        <taxon>Mycolicibacterium</taxon>
    </lineage>
</organism>
<dbReference type="Pfam" id="PF11716">
    <property type="entry name" value="MDMPI_N"/>
    <property type="match status" value="1"/>
</dbReference>
<feature type="domain" description="Mycothiol-dependent maleylpyruvate isomerase metal-binding" evidence="1">
    <location>
        <begin position="8"/>
        <end position="132"/>
    </location>
</feature>
<dbReference type="NCBIfam" id="TIGR03083">
    <property type="entry name" value="maleylpyruvate isomerase family mycothiol-dependent enzyme"/>
    <property type="match status" value="1"/>
</dbReference>
<evidence type="ECO:0000313" key="2">
    <source>
        <dbReference type="EMBL" id="GFG55436.1"/>
    </source>
</evidence>
<evidence type="ECO:0000259" key="1">
    <source>
        <dbReference type="Pfam" id="PF11716"/>
    </source>
</evidence>
<sequence length="258" mass="28599">MDRLAVISSESQRFADVLADVDPDRRCPTCPDWSASDLLWHLTTVHFFWAEILERRMVDESGLPDVERSKPQRPSATADMLALRQRATARLTEQLSMKADDDALWSWWPADQTVGFTRRMQTYEATMHRVDAELTAGVPVSPIAQDVAGGAVDHAVDVMWGWMPDSATYQPDCTVEFLATDTDQRWLVECGRWTAQDDEDGLLQGRTARRGTDTPRAAVKAPVVDLALWAWTRGGSVVTSGDPAAVAAITAVEREGIQ</sequence>
<evidence type="ECO:0000313" key="3">
    <source>
        <dbReference type="EMBL" id="PEG41132.1"/>
    </source>
</evidence>
<dbReference type="PANTHER" id="PTHR40758:SF1">
    <property type="entry name" value="CONSERVED PROTEIN"/>
    <property type="match status" value="1"/>
</dbReference>
<dbReference type="Proteomes" id="UP000465302">
    <property type="component" value="Unassembled WGS sequence"/>
</dbReference>
<accession>A0A2A7NAI8</accession>
<dbReference type="GO" id="GO:0046872">
    <property type="term" value="F:metal ion binding"/>
    <property type="evidence" value="ECO:0007669"/>
    <property type="project" value="InterPro"/>
</dbReference>
<keyword evidence="4" id="KW-1185">Reference proteome</keyword>
<reference evidence="2" key="3">
    <citation type="submission" date="2020-02" db="EMBL/GenBank/DDBJ databases">
        <authorList>
            <person name="Matsumoto Y."/>
            <person name="Motooka D."/>
            <person name="Nakamura S."/>
        </authorList>
    </citation>
    <scope>NUCLEOTIDE SEQUENCE</scope>
    <source>
        <strain evidence="2">JCM 6377</strain>
    </source>
</reference>
<evidence type="ECO:0000313" key="5">
    <source>
        <dbReference type="Proteomes" id="UP000465302"/>
    </source>
</evidence>
<dbReference type="InterPro" id="IPR024344">
    <property type="entry name" value="MDMPI_metal-binding"/>
</dbReference>
<dbReference type="AlphaFoldDB" id="A0A2A7NAI8"/>
<evidence type="ECO:0000313" key="4">
    <source>
        <dbReference type="Proteomes" id="UP000220914"/>
    </source>
</evidence>
<dbReference type="Gene3D" id="1.20.120.450">
    <property type="entry name" value="dinb family like domain"/>
    <property type="match status" value="1"/>
</dbReference>
<reference evidence="3 4" key="1">
    <citation type="submission" date="2017-10" db="EMBL/GenBank/DDBJ databases">
        <title>The new phylogeny of genus Mycobacterium.</title>
        <authorList>
            <person name="Tortoli E."/>
            <person name="Trovato A."/>
            <person name="Cirillo D.M."/>
        </authorList>
    </citation>
    <scope>NUCLEOTIDE SEQUENCE [LARGE SCALE GENOMIC DNA]</scope>
    <source>
        <strain evidence="3 4">CCUG37673</strain>
    </source>
</reference>
<dbReference type="EMBL" id="PDCP01000007">
    <property type="protein sequence ID" value="PEG41132.1"/>
    <property type="molecule type" value="Genomic_DNA"/>
</dbReference>